<dbReference type="RefSeq" id="WP_200275794.1">
    <property type="nucleotide sequence ID" value="NZ_CP066802.1"/>
</dbReference>
<dbReference type="Proteomes" id="UP000595895">
    <property type="component" value="Chromosome"/>
</dbReference>
<feature type="domain" description="Alcohol dehydrogenase iron-type/glycerol dehydrogenase GldA" evidence="3">
    <location>
        <begin position="45"/>
        <end position="158"/>
    </location>
</feature>
<dbReference type="Pfam" id="PF00465">
    <property type="entry name" value="Fe-ADH"/>
    <property type="match status" value="1"/>
</dbReference>
<keyword evidence="5" id="KW-1185">Reference proteome</keyword>
<dbReference type="Gene3D" id="3.40.50.1970">
    <property type="match status" value="1"/>
</dbReference>
<proteinExistence type="predicted"/>
<dbReference type="PANTHER" id="PTHR11496:SF83">
    <property type="entry name" value="HYDROXYACID-OXOACID TRANSHYDROGENASE, MITOCHONDRIAL"/>
    <property type="match status" value="1"/>
</dbReference>
<evidence type="ECO:0000313" key="5">
    <source>
        <dbReference type="Proteomes" id="UP000595895"/>
    </source>
</evidence>
<protein>
    <submittedName>
        <fullName evidence="4">Iron-containing alcohol dehydrogenase</fullName>
    </submittedName>
</protein>
<sequence length="393" mass="41989">MSNVQRGTPQPQQPVVIINPGPRTGVGPWTELLASRPGLALVDAAVAERVGAALPRDCVVLTVERSPSIKDVEHTVIHIKEHSPRTVLAVGGGATMDLAKLAVLAAETPRLVEHLQDATREDGLVPLHSTRRSRRLILAPTTPGTGSEMTIGACVDHPLATGERARSLVTGTALGADLAWIDAELLTTLPTVLVREGAVEALSRVLVSSVATPTTLRPADWEAHALARHLTSLLLEVNSVETATFRTLQDLALTSGQTHRGLSLTGRGPAPSPVWFIATELSMVLGVRKDTALSALLAQWIRLVSDGVEAWGDAEVLEAILPADSPGRWALTEASPLPAPPGTVWRTIERVRNRWGGQRPMMGRFRDEEIAALLEPAVQTIAQPVRRTEPAHA</sequence>
<dbReference type="GO" id="GO:0004022">
    <property type="term" value="F:alcohol dehydrogenase (NAD+) activity"/>
    <property type="evidence" value="ECO:0007669"/>
    <property type="project" value="TreeGrafter"/>
</dbReference>
<reference evidence="4 5" key="1">
    <citation type="submission" date="2020-12" db="EMBL/GenBank/DDBJ databases">
        <authorList>
            <person name="Zhou J."/>
        </authorList>
    </citation>
    <scope>NUCLEOTIDE SEQUENCE [LARGE SCALE GENOMIC DNA]</scope>
    <source>
        <strain evidence="4 5">CCUG 61299</strain>
    </source>
</reference>
<dbReference type="KEGG" id="awe:JG540_10025"/>
<dbReference type="SUPFAM" id="SSF56796">
    <property type="entry name" value="Dehydroquinate synthase-like"/>
    <property type="match status" value="1"/>
</dbReference>
<dbReference type="GO" id="GO:0046872">
    <property type="term" value="F:metal ion binding"/>
    <property type="evidence" value="ECO:0007669"/>
    <property type="project" value="InterPro"/>
</dbReference>
<dbReference type="EMBL" id="CP066802">
    <property type="protein sequence ID" value="QQM67314.1"/>
    <property type="molecule type" value="Genomic_DNA"/>
</dbReference>
<dbReference type="AlphaFoldDB" id="A0A7T7M9C3"/>
<evidence type="ECO:0000256" key="1">
    <source>
        <dbReference type="ARBA" id="ARBA00023002"/>
    </source>
</evidence>
<feature type="region of interest" description="Disordered" evidence="2">
    <location>
        <begin position="1"/>
        <end position="20"/>
    </location>
</feature>
<accession>A0A7T7M9C3</accession>
<keyword evidence="1" id="KW-0560">Oxidoreductase</keyword>
<name>A0A7T7M9C3_9ACTO</name>
<dbReference type="PANTHER" id="PTHR11496">
    <property type="entry name" value="ALCOHOL DEHYDROGENASE"/>
    <property type="match status" value="1"/>
</dbReference>
<gene>
    <name evidence="4" type="ORF">JG540_10025</name>
</gene>
<evidence type="ECO:0000313" key="4">
    <source>
        <dbReference type="EMBL" id="QQM67314.1"/>
    </source>
</evidence>
<evidence type="ECO:0000259" key="3">
    <source>
        <dbReference type="Pfam" id="PF00465"/>
    </source>
</evidence>
<organism evidence="4 5">
    <name type="scientific">Actinomyces weissii</name>
    <dbReference type="NCBI Taxonomy" id="675090"/>
    <lineage>
        <taxon>Bacteria</taxon>
        <taxon>Bacillati</taxon>
        <taxon>Actinomycetota</taxon>
        <taxon>Actinomycetes</taxon>
        <taxon>Actinomycetales</taxon>
        <taxon>Actinomycetaceae</taxon>
        <taxon>Actinomyces</taxon>
    </lineage>
</organism>
<dbReference type="InterPro" id="IPR001670">
    <property type="entry name" value="ADH_Fe/GldA"/>
</dbReference>
<evidence type="ECO:0000256" key="2">
    <source>
        <dbReference type="SAM" id="MobiDB-lite"/>
    </source>
</evidence>
<dbReference type="InterPro" id="IPR039697">
    <property type="entry name" value="Alcohol_dehydrogenase_Fe"/>
</dbReference>